<name>A0A0M9W9I9_9EURO</name>
<gene>
    <name evidence="1" type="ORF">ACN38_g13021</name>
</gene>
<proteinExistence type="predicted"/>
<protein>
    <submittedName>
        <fullName evidence="1">Uncharacterized protein</fullName>
    </submittedName>
</protein>
<dbReference type="EMBL" id="LHQQ01000543">
    <property type="protein sequence ID" value="KOS36252.1"/>
    <property type="molecule type" value="Genomic_DNA"/>
</dbReference>
<organism evidence="1 2">
    <name type="scientific">Penicillium nordicum</name>
    <dbReference type="NCBI Taxonomy" id="229535"/>
    <lineage>
        <taxon>Eukaryota</taxon>
        <taxon>Fungi</taxon>
        <taxon>Dikarya</taxon>
        <taxon>Ascomycota</taxon>
        <taxon>Pezizomycotina</taxon>
        <taxon>Eurotiomycetes</taxon>
        <taxon>Eurotiomycetidae</taxon>
        <taxon>Eurotiales</taxon>
        <taxon>Aspergillaceae</taxon>
        <taxon>Penicillium</taxon>
    </lineage>
</organism>
<sequence length="55" mass="6223">TAQIVEIAGFVILENQRVLNISRGAHTVQYRQISVMKYNIHLAGHTKLGITVRYT</sequence>
<accession>A0A0M9W9I9</accession>
<keyword evidence="2" id="KW-1185">Reference proteome</keyword>
<dbReference type="Proteomes" id="UP000037696">
    <property type="component" value="Unassembled WGS sequence"/>
</dbReference>
<evidence type="ECO:0000313" key="2">
    <source>
        <dbReference type="Proteomes" id="UP000037696"/>
    </source>
</evidence>
<feature type="non-terminal residue" evidence="1">
    <location>
        <position position="1"/>
    </location>
</feature>
<comment type="caution">
    <text evidence="1">The sequence shown here is derived from an EMBL/GenBank/DDBJ whole genome shotgun (WGS) entry which is preliminary data.</text>
</comment>
<evidence type="ECO:0000313" key="1">
    <source>
        <dbReference type="EMBL" id="KOS36252.1"/>
    </source>
</evidence>
<dbReference type="AlphaFoldDB" id="A0A0M9W9I9"/>
<reference evidence="1 2" key="1">
    <citation type="submission" date="2015-08" db="EMBL/GenBank/DDBJ databases">
        <title>Genome sequencing of Penicillium nordicum.</title>
        <authorList>
            <person name="Nguyen H.D."/>
            <person name="Seifert K.A."/>
        </authorList>
    </citation>
    <scope>NUCLEOTIDE SEQUENCE [LARGE SCALE GENOMIC DNA]</scope>
    <source>
        <strain evidence="1 2">DAOMC 185683</strain>
    </source>
</reference>